<sequence length="251" mass="29389">MTDIGEWFQNLPIFTRYWLGLTCFFSLLGRFHIIDPMNFLLTYYGVFNKFQIWRLVTSLFYYPINGNTGIHFLFNCYFLYNYSLNLETSTYAGRPADYAFLLLFNWICILVSAFIFKFYILMDCAVMAVLYIWSQLNKEVIVNFWFGTRFKAMYLPWILFGFNLVINGIGMMDLIGIVIGHLFFFLSYQYPNDFGGPTLISTPSFLYQLFPNERVTSQFGQAPQRRPNLDGDTQRRTGGHNWGQGHVLGGR</sequence>
<dbReference type="PANTHER" id="PTHR11009">
    <property type="entry name" value="DER1-LIKE PROTEIN, DERLIN"/>
    <property type="match status" value="1"/>
</dbReference>
<protein>
    <recommendedName>
        <fullName evidence="7">Derlin</fullName>
    </recommendedName>
</protein>
<feature type="transmembrane region" description="Helical" evidence="7">
    <location>
        <begin position="17"/>
        <end position="47"/>
    </location>
</feature>
<evidence type="ECO:0000256" key="6">
    <source>
        <dbReference type="ARBA" id="ARBA00023136"/>
    </source>
</evidence>
<keyword evidence="5 7" id="KW-1133">Transmembrane helix</keyword>
<evidence type="ECO:0000256" key="8">
    <source>
        <dbReference type="SAM" id="MobiDB-lite"/>
    </source>
</evidence>
<evidence type="ECO:0000256" key="3">
    <source>
        <dbReference type="ARBA" id="ARBA00022692"/>
    </source>
</evidence>
<evidence type="ECO:0000256" key="4">
    <source>
        <dbReference type="ARBA" id="ARBA00022824"/>
    </source>
</evidence>
<evidence type="ECO:0000256" key="1">
    <source>
        <dbReference type="ARBA" id="ARBA00004477"/>
    </source>
</evidence>
<feature type="compositionally biased region" description="Gly residues" evidence="8">
    <location>
        <begin position="240"/>
        <end position="251"/>
    </location>
</feature>
<dbReference type="GO" id="GO:0006950">
    <property type="term" value="P:response to stress"/>
    <property type="evidence" value="ECO:0007669"/>
    <property type="project" value="UniProtKB-ARBA"/>
</dbReference>
<comment type="subcellular location">
    <subcellularLocation>
        <location evidence="1 7">Endoplasmic reticulum membrane</location>
        <topology evidence="1 7">Multi-pass membrane protein</topology>
    </subcellularLocation>
</comment>
<comment type="caution">
    <text evidence="9">The sequence shown here is derived from an EMBL/GenBank/DDBJ whole genome shotgun (WGS) entry which is preliminary data.</text>
</comment>
<feature type="region of interest" description="Disordered" evidence="8">
    <location>
        <begin position="218"/>
        <end position="251"/>
    </location>
</feature>
<feature type="transmembrane region" description="Helical" evidence="7">
    <location>
        <begin position="59"/>
        <end position="80"/>
    </location>
</feature>
<evidence type="ECO:0000313" key="9">
    <source>
        <dbReference type="EMBL" id="KAL0277295.1"/>
    </source>
</evidence>
<organism evidence="9">
    <name type="scientific">Menopon gallinae</name>
    <name type="common">poultry shaft louse</name>
    <dbReference type="NCBI Taxonomy" id="328185"/>
    <lineage>
        <taxon>Eukaryota</taxon>
        <taxon>Metazoa</taxon>
        <taxon>Ecdysozoa</taxon>
        <taxon>Arthropoda</taxon>
        <taxon>Hexapoda</taxon>
        <taxon>Insecta</taxon>
        <taxon>Pterygota</taxon>
        <taxon>Neoptera</taxon>
        <taxon>Paraneoptera</taxon>
        <taxon>Psocodea</taxon>
        <taxon>Troctomorpha</taxon>
        <taxon>Phthiraptera</taxon>
        <taxon>Amblycera</taxon>
        <taxon>Menoponidae</taxon>
        <taxon>Menopon</taxon>
    </lineage>
</organism>
<dbReference type="SUPFAM" id="SSF144091">
    <property type="entry name" value="Rhomboid-like"/>
    <property type="match status" value="1"/>
</dbReference>
<comment type="similarity">
    <text evidence="2 7">Belongs to the derlin family.</text>
</comment>
<dbReference type="Pfam" id="PF04511">
    <property type="entry name" value="DER1"/>
    <property type="match status" value="1"/>
</dbReference>
<dbReference type="AlphaFoldDB" id="A0AAW2I4I0"/>
<name>A0AAW2I4I0_9NEOP</name>
<evidence type="ECO:0000256" key="2">
    <source>
        <dbReference type="ARBA" id="ARBA00008917"/>
    </source>
</evidence>
<dbReference type="GO" id="GO:0005789">
    <property type="term" value="C:endoplasmic reticulum membrane"/>
    <property type="evidence" value="ECO:0007669"/>
    <property type="project" value="UniProtKB-SubCell"/>
</dbReference>
<gene>
    <name evidence="9" type="ORF">PYX00_004635</name>
</gene>
<reference evidence="9" key="1">
    <citation type="journal article" date="2024" name="Gigascience">
        <title>Chromosome-level genome of the poultry shaft louse Menopon gallinae provides insight into the host-switching and adaptive evolution of parasitic lice.</title>
        <authorList>
            <person name="Xu Y."/>
            <person name="Ma L."/>
            <person name="Liu S."/>
            <person name="Liang Y."/>
            <person name="Liu Q."/>
            <person name="He Z."/>
            <person name="Tian L."/>
            <person name="Duan Y."/>
            <person name="Cai W."/>
            <person name="Li H."/>
            <person name="Song F."/>
        </authorList>
    </citation>
    <scope>NUCLEOTIDE SEQUENCE</scope>
    <source>
        <strain evidence="9">Cailab_2023a</strain>
    </source>
</reference>
<dbReference type="EMBL" id="JARGDH010000002">
    <property type="protein sequence ID" value="KAL0277295.1"/>
    <property type="molecule type" value="Genomic_DNA"/>
</dbReference>
<proteinExistence type="inferred from homology"/>
<dbReference type="InterPro" id="IPR007599">
    <property type="entry name" value="DER1"/>
</dbReference>
<evidence type="ECO:0000256" key="5">
    <source>
        <dbReference type="ARBA" id="ARBA00022989"/>
    </source>
</evidence>
<dbReference type="InterPro" id="IPR035952">
    <property type="entry name" value="Rhomboid-like_sf"/>
</dbReference>
<evidence type="ECO:0000256" key="7">
    <source>
        <dbReference type="RuleBase" id="RU363059"/>
    </source>
</evidence>
<feature type="transmembrane region" description="Helical" evidence="7">
    <location>
        <begin position="100"/>
        <end position="133"/>
    </location>
</feature>
<comment type="function">
    <text evidence="7">May be involved in the degradation of misfolded endoplasmic reticulum (ER) luminal proteins.</text>
</comment>
<feature type="transmembrane region" description="Helical" evidence="7">
    <location>
        <begin position="154"/>
        <end position="184"/>
    </location>
</feature>
<keyword evidence="4 7" id="KW-0256">Endoplasmic reticulum</keyword>
<keyword evidence="6 7" id="KW-0472">Membrane</keyword>
<keyword evidence="3 7" id="KW-0812">Transmembrane</keyword>
<accession>A0AAW2I4I0</accession>